<keyword evidence="2" id="KW-1185">Reference proteome</keyword>
<evidence type="ECO:0000313" key="2">
    <source>
        <dbReference type="Proteomes" id="UP000325292"/>
    </source>
</evidence>
<evidence type="ECO:0000313" key="1">
    <source>
        <dbReference type="EMBL" id="AUW93672.1"/>
    </source>
</evidence>
<gene>
    <name evidence="1" type="ORF">BXT84_06740</name>
</gene>
<sequence>MNDKNILAFFSRMEDAQKCQTRLREEGFDVVEIDPIPAQSAYDTQNNMLSLDDGHGLFTTNLHSASSYLWSTQGIAPDAWLLTAVVPAEDRNNVADIVRHYGGQL</sequence>
<protein>
    <submittedName>
        <fullName evidence="1">Uncharacterized protein</fullName>
    </submittedName>
</protein>
<reference evidence="1 2" key="1">
    <citation type="journal article" date="2019" name="Sci. Rep.">
        <title>Sulfobacillus thermotolerans: new insights into resistance and metabolic capacities of acidophilic chemolithotrophs.</title>
        <authorList>
            <person name="Panyushkina A.E."/>
            <person name="Babenko V.V."/>
            <person name="Nikitina A.S."/>
            <person name="Selezneva O.V."/>
            <person name="Tsaplina I.A."/>
            <person name="Letarova M.A."/>
            <person name="Kostryukova E.S."/>
            <person name="Letarov A.V."/>
        </authorList>
    </citation>
    <scope>NUCLEOTIDE SEQUENCE [LARGE SCALE GENOMIC DNA]</scope>
    <source>
        <strain evidence="1 2">Kr1</strain>
    </source>
</reference>
<dbReference type="EMBL" id="CP019454">
    <property type="protein sequence ID" value="AUW93672.1"/>
    <property type="molecule type" value="Genomic_DNA"/>
</dbReference>
<name>A0ABN5GYQ9_9FIRM</name>
<accession>A0ABN5GYQ9</accession>
<organism evidence="1 2">
    <name type="scientific">Sulfobacillus thermotolerans</name>
    <dbReference type="NCBI Taxonomy" id="338644"/>
    <lineage>
        <taxon>Bacteria</taxon>
        <taxon>Bacillati</taxon>
        <taxon>Bacillota</taxon>
        <taxon>Clostridia</taxon>
        <taxon>Eubacteriales</taxon>
        <taxon>Clostridiales Family XVII. Incertae Sedis</taxon>
        <taxon>Sulfobacillus</taxon>
    </lineage>
</organism>
<dbReference type="Proteomes" id="UP000325292">
    <property type="component" value="Chromosome"/>
</dbReference>
<proteinExistence type="predicted"/>